<evidence type="ECO:0000313" key="1">
    <source>
        <dbReference type="EMBL" id="KAJ0224908.1"/>
    </source>
</evidence>
<organism evidence="1 2">
    <name type="scientific">Lactuca sativa</name>
    <name type="common">Garden lettuce</name>
    <dbReference type="NCBI Taxonomy" id="4236"/>
    <lineage>
        <taxon>Eukaryota</taxon>
        <taxon>Viridiplantae</taxon>
        <taxon>Streptophyta</taxon>
        <taxon>Embryophyta</taxon>
        <taxon>Tracheophyta</taxon>
        <taxon>Spermatophyta</taxon>
        <taxon>Magnoliopsida</taxon>
        <taxon>eudicotyledons</taxon>
        <taxon>Gunneridae</taxon>
        <taxon>Pentapetalae</taxon>
        <taxon>asterids</taxon>
        <taxon>campanulids</taxon>
        <taxon>Asterales</taxon>
        <taxon>Asteraceae</taxon>
        <taxon>Cichorioideae</taxon>
        <taxon>Cichorieae</taxon>
        <taxon>Lactucinae</taxon>
        <taxon>Lactuca</taxon>
    </lineage>
</organism>
<keyword evidence="2" id="KW-1185">Reference proteome</keyword>
<gene>
    <name evidence="1" type="ORF">LSAT_V11C100046150</name>
</gene>
<dbReference type="EMBL" id="NBSK02000001">
    <property type="protein sequence ID" value="KAJ0224908.1"/>
    <property type="molecule type" value="Genomic_DNA"/>
</dbReference>
<comment type="caution">
    <text evidence="1">The sequence shown here is derived from an EMBL/GenBank/DDBJ whole genome shotgun (WGS) entry which is preliminary data.</text>
</comment>
<evidence type="ECO:0000313" key="2">
    <source>
        <dbReference type="Proteomes" id="UP000235145"/>
    </source>
</evidence>
<sequence length="90" mass="10417">MACSCICERELVETNNRNICTSIRANHGLPMLLMRNGQKPISLTYVGMYSTLIFDNSSLCYWFINTMEVARVLTPYVEMVFHKSMQKCVR</sequence>
<name>A0A9R1WJ23_LACSA</name>
<dbReference type="AlphaFoldDB" id="A0A9R1WJ23"/>
<proteinExistence type="predicted"/>
<protein>
    <submittedName>
        <fullName evidence="1">Uncharacterized protein</fullName>
    </submittedName>
</protein>
<reference evidence="1 2" key="1">
    <citation type="journal article" date="2017" name="Nat. Commun.">
        <title>Genome assembly with in vitro proximity ligation data and whole-genome triplication in lettuce.</title>
        <authorList>
            <person name="Reyes-Chin-Wo S."/>
            <person name="Wang Z."/>
            <person name="Yang X."/>
            <person name="Kozik A."/>
            <person name="Arikit S."/>
            <person name="Song C."/>
            <person name="Xia L."/>
            <person name="Froenicke L."/>
            <person name="Lavelle D.O."/>
            <person name="Truco M.J."/>
            <person name="Xia R."/>
            <person name="Zhu S."/>
            <person name="Xu C."/>
            <person name="Xu H."/>
            <person name="Xu X."/>
            <person name="Cox K."/>
            <person name="Korf I."/>
            <person name="Meyers B.C."/>
            <person name="Michelmore R.W."/>
        </authorList>
    </citation>
    <scope>NUCLEOTIDE SEQUENCE [LARGE SCALE GENOMIC DNA]</scope>
    <source>
        <strain evidence="2">cv. Salinas</strain>
        <tissue evidence="1">Seedlings</tissue>
    </source>
</reference>
<dbReference type="Proteomes" id="UP000235145">
    <property type="component" value="Unassembled WGS sequence"/>
</dbReference>
<accession>A0A9R1WJ23</accession>